<comment type="similarity">
    <text evidence="2">Belongs to the CIA30 family.</text>
</comment>
<evidence type="ECO:0000259" key="5">
    <source>
        <dbReference type="Pfam" id="PF08547"/>
    </source>
</evidence>
<dbReference type="InterPro" id="IPR008979">
    <property type="entry name" value="Galactose-bd-like_sf"/>
</dbReference>
<reference evidence="6 7" key="1">
    <citation type="journal article" date="2024" name="BMC Genomics">
        <title>De novo assembly and annotation of Popillia japonica's genome with initial clues to its potential as an invasive pest.</title>
        <authorList>
            <person name="Cucini C."/>
            <person name="Boschi S."/>
            <person name="Funari R."/>
            <person name="Cardaioli E."/>
            <person name="Iannotti N."/>
            <person name="Marturano G."/>
            <person name="Paoli F."/>
            <person name="Bruttini M."/>
            <person name="Carapelli A."/>
            <person name="Frati F."/>
            <person name="Nardi F."/>
        </authorList>
    </citation>
    <scope>NUCLEOTIDE SEQUENCE [LARGE SCALE GENOMIC DNA]</scope>
    <source>
        <strain evidence="6">DMR45628</strain>
    </source>
</reference>
<dbReference type="GO" id="GO:0006120">
    <property type="term" value="P:mitochondrial electron transport, NADH to ubiquinone"/>
    <property type="evidence" value="ECO:0007669"/>
    <property type="project" value="TreeGrafter"/>
</dbReference>
<organism evidence="6 7">
    <name type="scientific">Popillia japonica</name>
    <name type="common">Japanese beetle</name>
    <dbReference type="NCBI Taxonomy" id="7064"/>
    <lineage>
        <taxon>Eukaryota</taxon>
        <taxon>Metazoa</taxon>
        <taxon>Ecdysozoa</taxon>
        <taxon>Arthropoda</taxon>
        <taxon>Hexapoda</taxon>
        <taxon>Insecta</taxon>
        <taxon>Pterygota</taxon>
        <taxon>Neoptera</taxon>
        <taxon>Endopterygota</taxon>
        <taxon>Coleoptera</taxon>
        <taxon>Polyphaga</taxon>
        <taxon>Scarabaeiformia</taxon>
        <taxon>Scarabaeidae</taxon>
        <taxon>Rutelinae</taxon>
        <taxon>Popillia</taxon>
    </lineage>
</organism>
<evidence type="ECO:0000256" key="4">
    <source>
        <dbReference type="ARBA" id="ARBA00023186"/>
    </source>
</evidence>
<evidence type="ECO:0000313" key="6">
    <source>
        <dbReference type="EMBL" id="KAK9712326.1"/>
    </source>
</evidence>
<keyword evidence="3" id="KW-0496">Mitochondrion</keyword>
<evidence type="ECO:0000256" key="3">
    <source>
        <dbReference type="ARBA" id="ARBA00023128"/>
    </source>
</evidence>
<dbReference type="GO" id="GO:0005739">
    <property type="term" value="C:mitochondrion"/>
    <property type="evidence" value="ECO:0007669"/>
    <property type="project" value="UniProtKB-SubCell"/>
</dbReference>
<evidence type="ECO:0000313" key="7">
    <source>
        <dbReference type="Proteomes" id="UP001458880"/>
    </source>
</evidence>
<accession>A0AAW1K382</accession>
<dbReference type="GO" id="GO:0032981">
    <property type="term" value="P:mitochondrial respiratory chain complex I assembly"/>
    <property type="evidence" value="ECO:0007669"/>
    <property type="project" value="TreeGrafter"/>
</dbReference>
<name>A0AAW1K382_POPJA</name>
<dbReference type="Pfam" id="PF08547">
    <property type="entry name" value="CIA30"/>
    <property type="match status" value="1"/>
</dbReference>
<dbReference type="InterPro" id="IPR013857">
    <property type="entry name" value="NADH-UbQ_OxRdtase-assoc_prot30"/>
</dbReference>
<dbReference type="AlphaFoldDB" id="A0AAW1K382"/>
<sequence length="261" mass="30616">MIIGQIKRSNFHTTSILSLFWEKDEKSGYKDNRKEAAKTDLIREGLKELKTEIALWSQEVKERFEDDPVLVYRPGETDVQWTFNTEDSLKSWNVTSDKDNNEGYSTCALTLNKYGNAVFSGELDTRVPKDGKTKRAGYCNMQTQRFRRSFKREAYLDWTCYNMLVLKVRGDGRSYMINIGTKGYYDILWNDMYHFVLYTRGGPYWQIAKIPFSKFFLSSKGDKINGQFNLEIQYIGVEFDPNHTEEFAYEMYTTDRYIAGV</sequence>
<evidence type="ECO:0000256" key="2">
    <source>
        <dbReference type="ARBA" id="ARBA00007884"/>
    </source>
</evidence>
<keyword evidence="4" id="KW-0143">Chaperone</keyword>
<dbReference type="GO" id="GO:0051082">
    <property type="term" value="F:unfolded protein binding"/>
    <property type="evidence" value="ECO:0007669"/>
    <property type="project" value="TreeGrafter"/>
</dbReference>
<dbReference type="SUPFAM" id="SSF49785">
    <property type="entry name" value="Galactose-binding domain-like"/>
    <property type="match status" value="1"/>
</dbReference>
<evidence type="ECO:0000256" key="1">
    <source>
        <dbReference type="ARBA" id="ARBA00004173"/>
    </source>
</evidence>
<dbReference type="EMBL" id="JASPKY010000265">
    <property type="protein sequence ID" value="KAK9712326.1"/>
    <property type="molecule type" value="Genomic_DNA"/>
</dbReference>
<comment type="subcellular location">
    <subcellularLocation>
        <location evidence="1">Mitochondrion</location>
    </subcellularLocation>
</comment>
<dbReference type="Proteomes" id="UP001458880">
    <property type="component" value="Unassembled WGS sequence"/>
</dbReference>
<feature type="domain" description="NADH:ubiquinone oxidoreductase intermediate-associated protein 30" evidence="5">
    <location>
        <begin position="81"/>
        <end position="233"/>
    </location>
</feature>
<dbReference type="PANTHER" id="PTHR13194">
    <property type="entry name" value="COMPLEX I INTERMEDIATE-ASSOCIATED PROTEIN 30"/>
    <property type="match status" value="1"/>
</dbReference>
<dbReference type="PANTHER" id="PTHR13194:SF18">
    <property type="entry name" value="COMPLEX I INTERMEDIATE-ASSOCIATED PROTEIN 30, MITOCHONDRIAL"/>
    <property type="match status" value="1"/>
</dbReference>
<keyword evidence="7" id="KW-1185">Reference proteome</keyword>
<protein>
    <submittedName>
        <fullName evidence="6">Complex I intermediate-associated protein 30 (CIA30)</fullName>
    </submittedName>
</protein>
<comment type="caution">
    <text evidence="6">The sequence shown here is derived from an EMBL/GenBank/DDBJ whole genome shotgun (WGS) entry which is preliminary data.</text>
</comment>
<gene>
    <name evidence="6" type="ORF">QE152_g24949</name>
</gene>
<proteinExistence type="inferred from homology"/>
<dbReference type="InterPro" id="IPR039131">
    <property type="entry name" value="NDUFAF1"/>
</dbReference>